<proteinExistence type="predicted"/>
<reference evidence="2" key="1">
    <citation type="journal article" date="2019" name="Int. J. Syst. Evol. Microbiol.">
        <title>The Global Catalogue of Microorganisms (GCM) 10K type strain sequencing project: providing services to taxonomists for standard genome sequencing and annotation.</title>
        <authorList>
            <consortium name="The Broad Institute Genomics Platform"/>
            <consortium name="The Broad Institute Genome Sequencing Center for Infectious Disease"/>
            <person name="Wu L."/>
            <person name="Ma J."/>
        </authorList>
    </citation>
    <scope>NUCLEOTIDE SEQUENCE [LARGE SCALE GENOMIC DNA]</scope>
    <source>
        <strain evidence="2">CCM 8904</strain>
    </source>
</reference>
<evidence type="ECO:0000313" key="1">
    <source>
        <dbReference type="EMBL" id="MFC6170705.1"/>
    </source>
</evidence>
<dbReference type="EMBL" id="JBHSSL010000051">
    <property type="protein sequence ID" value="MFC6170705.1"/>
    <property type="molecule type" value="Genomic_DNA"/>
</dbReference>
<gene>
    <name evidence="1" type="ORF">ACFQGP_08970</name>
</gene>
<accession>A0ABW1RHQ5</accession>
<evidence type="ECO:0000313" key="2">
    <source>
        <dbReference type="Proteomes" id="UP001596289"/>
    </source>
</evidence>
<keyword evidence="2" id="KW-1185">Reference proteome</keyword>
<dbReference type="RefSeq" id="WP_125553976.1">
    <property type="nucleotide sequence ID" value="NZ_JBHSSL010000051.1"/>
</dbReference>
<sequence length="293" mass="32864">MQEHQTKLVHPMGVGANVTYYDLNQLDAFIGQVDLVDQGRVRPTTIFIGPLVEERLIAGHTYRTLIVDIDGSSVLCPQTTNDIIAELSSRKVISLRFCHWVAHELKRQQIPYFCGVNSFIPNCSQLRQQPAWIGSRWYTNMRTVTAATLVTFACPAQHQKVVIRVEISQAQLRERLAIVRAMIVASNHILASTINDELPCNQLITSVPPNLPELASIQLPQVTAAQLMQFGYEQHAEDICCISETYQHSHEDFSIFSAVAAANYTSRPPRALTRGRKLLAKKQHPKAHNKSSD</sequence>
<dbReference type="Proteomes" id="UP001596289">
    <property type="component" value="Unassembled WGS sequence"/>
</dbReference>
<protein>
    <submittedName>
        <fullName evidence="1">Uncharacterized protein</fullName>
    </submittedName>
</protein>
<name>A0ABW1RHQ5_9LACO</name>
<comment type="caution">
    <text evidence="1">The sequence shown here is derived from an EMBL/GenBank/DDBJ whole genome shotgun (WGS) entry which is preliminary data.</text>
</comment>
<organism evidence="1 2">
    <name type="scientific">Loigolactobacillus jiayinensis</name>
    <dbReference type="NCBI Taxonomy" id="2486016"/>
    <lineage>
        <taxon>Bacteria</taxon>
        <taxon>Bacillati</taxon>
        <taxon>Bacillota</taxon>
        <taxon>Bacilli</taxon>
        <taxon>Lactobacillales</taxon>
        <taxon>Lactobacillaceae</taxon>
        <taxon>Loigolactobacillus</taxon>
    </lineage>
</organism>